<organism evidence="5 6">
    <name type="scientific">Paracholeplasma vituli</name>
    <dbReference type="NCBI Taxonomy" id="69473"/>
    <lineage>
        <taxon>Bacteria</taxon>
        <taxon>Bacillati</taxon>
        <taxon>Mycoplasmatota</taxon>
        <taxon>Mollicutes</taxon>
        <taxon>Acholeplasmatales</taxon>
        <taxon>Acholeplasmataceae</taxon>
        <taxon>Paracholeplasma</taxon>
    </lineage>
</organism>
<keyword evidence="6" id="KW-1185">Reference proteome</keyword>
<proteinExistence type="inferred from homology"/>
<feature type="domain" description="Phosphate acetyl/butaryl transferase" evidence="4">
    <location>
        <begin position="79"/>
        <end position="292"/>
    </location>
</feature>
<dbReference type="SUPFAM" id="SSF53659">
    <property type="entry name" value="Isocitrate/Isopropylmalate dehydrogenase-like"/>
    <property type="match status" value="1"/>
</dbReference>
<evidence type="ECO:0000259" key="4">
    <source>
        <dbReference type="Pfam" id="PF01515"/>
    </source>
</evidence>
<comment type="similarity">
    <text evidence="1">Belongs to the phosphate acetyltransferase and butyryltransferase family.</text>
</comment>
<dbReference type="PANTHER" id="PTHR43356">
    <property type="entry name" value="PHOSPHATE ACETYLTRANSFERASE"/>
    <property type="match status" value="1"/>
</dbReference>
<dbReference type="InterPro" id="IPR012147">
    <property type="entry name" value="P_Ac_Bu_trans"/>
</dbReference>
<dbReference type="EMBL" id="JAOEGN010000016">
    <property type="protein sequence ID" value="MCU0105560.1"/>
    <property type="molecule type" value="Genomic_DNA"/>
</dbReference>
<accession>A0ABT2PXI8</accession>
<evidence type="ECO:0000256" key="1">
    <source>
        <dbReference type="ARBA" id="ARBA00005656"/>
    </source>
</evidence>
<comment type="caution">
    <text evidence="5">The sequence shown here is derived from an EMBL/GenBank/DDBJ whole genome shotgun (WGS) entry which is preliminary data.</text>
</comment>
<dbReference type="Pfam" id="PF01515">
    <property type="entry name" value="PTA_PTB"/>
    <property type="match status" value="1"/>
</dbReference>
<protein>
    <submittedName>
        <fullName evidence="5">Phosphate acyltransferase</fullName>
    </submittedName>
</protein>
<keyword evidence="3 5" id="KW-0012">Acyltransferase</keyword>
<dbReference type="PIRSF" id="PIRSF000428">
    <property type="entry name" value="P_Ac_trans"/>
    <property type="match status" value="1"/>
</dbReference>
<name>A0ABT2PXI8_9MOLU</name>
<sequence>MLKTMSELITLSKSQPVKRLVVAVANDPYVLKAVEHARKDGLIAPTLVGDEPAILNELTLLGYDPKNYSIIHEDNPIEACLKATYCLRKGEGDILMKGLIDTSILLKAVLDKIYGIRGPRRLSHVTLLELKHYHKLLLLSDAAMNIAPDAELKKEIILNGVSVLHKIGIEKPNVGVIAAVEKVNPKMQATLDAQILIEDHIDPSYNIGGPFGLDNAINKEAALHKGVTDSMAGNVDFLLMPTIEAGNILYKALMFLSDAKSASVVCGATHPIVLTSRADSDETKYRSIALACLL</sequence>
<evidence type="ECO:0000313" key="5">
    <source>
        <dbReference type="EMBL" id="MCU0105560.1"/>
    </source>
</evidence>
<dbReference type="Gene3D" id="3.40.718.10">
    <property type="entry name" value="Isopropylmalate Dehydrogenase"/>
    <property type="match status" value="1"/>
</dbReference>
<dbReference type="InterPro" id="IPR050500">
    <property type="entry name" value="Phos_Acetyltrans/Butyryltrans"/>
</dbReference>
<evidence type="ECO:0000256" key="2">
    <source>
        <dbReference type="ARBA" id="ARBA00022679"/>
    </source>
</evidence>
<reference evidence="6" key="1">
    <citation type="submission" date="2023-07" db="EMBL/GenBank/DDBJ databases">
        <title>Novel Mycoplasma species identified in domestic and wild animals.</title>
        <authorList>
            <person name="Volokhov D.V."/>
            <person name="Furtak V.A."/>
            <person name="Zagorodnyaya T.A."/>
        </authorList>
    </citation>
    <scope>NUCLEOTIDE SEQUENCE [LARGE SCALE GENOMIC DNA]</scope>
    <source>
        <strain evidence="6">92-19</strain>
    </source>
</reference>
<dbReference type="RefSeq" id="WP_262096879.1">
    <property type="nucleotide sequence ID" value="NZ_JAOEGN010000016.1"/>
</dbReference>
<dbReference type="PANTHER" id="PTHR43356:SF2">
    <property type="entry name" value="PHOSPHATE ACETYLTRANSFERASE"/>
    <property type="match status" value="1"/>
</dbReference>
<dbReference type="InterPro" id="IPR002505">
    <property type="entry name" value="PTA_PTB"/>
</dbReference>
<dbReference type="Proteomes" id="UP001209076">
    <property type="component" value="Unassembled WGS sequence"/>
</dbReference>
<dbReference type="GO" id="GO:0016746">
    <property type="term" value="F:acyltransferase activity"/>
    <property type="evidence" value="ECO:0007669"/>
    <property type="project" value="UniProtKB-KW"/>
</dbReference>
<keyword evidence="2" id="KW-0808">Transferase</keyword>
<gene>
    <name evidence="5" type="ORF">N7603_07795</name>
</gene>
<evidence type="ECO:0000256" key="3">
    <source>
        <dbReference type="ARBA" id="ARBA00023315"/>
    </source>
</evidence>
<evidence type="ECO:0000313" key="6">
    <source>
        <dbReference type="Proteomes" id="UP001209076"/>
    </source>
</evidence>